<dbReference type="GO" id="GO:0030552">
    <property type="term" value="F:cAMP binding"/>
    <property type="evidence" value="ECO:0007669"/>
    <property type="project" value="UniProtKB-KW"/>
</dbReference>
<keyword evidence="3" id="KW-0472">Membrane</keyword>
<dbReference type="GO" id="GO:0016020">
    <property type="term" value="C:membrane"/>
    <property type="evidence" value="ECO:0007669"/>
    <property type="project" value="UniProtKB-SubCell"/>
</dbReference>
<dbReference type="PANTHER" id="PTHR45651:SF35">
    <property type="entry name" value="CYCLIC NUCLEOTIDE-GATED ION CHANNEL 3-RELATED"/>
    <property type="match status" value="1"/>
</dbReference>
<feature type="region of interest" description="Disordered" evidence="2">
    <location>
        <begin position="395"/>
        <end position="422"/>
    </location>
</feature>
<dbReference type="OrthoDB" id="975934at2759"/>
<proteinExistence type="predicted"/>
<evidence type="ECO:0000313" key="5">
    <source>
        <dbReference type="Proteomes" id="UP000187203"/>
    </source>
</evidence>
<evidence type="ECO:0000256" key="1">
    <source>
        <dbReference type="ARBA" id="ARBA00023303"/>
    </source>
</evidence>
<evidence type="ECO:0000256" key="2">
    <source>
        <dbReference type="SAM" id="MobiDB-lite"/>
    </source>
</evidence>
<evidence type="ECO:0000256" key="3">
    <source>
        <dbReference type="SAM" id="Phobius"/>
    </source>
</evidence>
<dbReference type="AlphaFoldDB" id="A0A1R3H362"/>
<feature type="transmembrane region" description="Helical" evidence="3">
    <location>
        <begin position="257"/>
        <end position="279"/>
    </location>
</feature>
<keyword evidence="3" id="KW-1133">Transmembrane helix</keyword>
<dbReference type="SUPFAM" id="SSF81324">
    <property type="entry name" value="Voltage-gated potassium channels"/>
    <property type="match status" value="1"/>
</dbReference>
<keyword evidence="5" id="KW-1185">Reference proteome</keyword>
<dbReference type="PANTHER" id="PTHR45651">
    <property type="entry name" value="CYCLIC NUCLEOTIDE-GATED ION CHANNEL 15-RELATED-RELATED"/>
    <property type="match status" value="1"/>
</dbReference>
<dbReference type="EMBL" id="AWUE01020877">
    <property type="protein sequence ID" value="OMO64767.1"/>
    <property type="molecule type" value="Genomic_DNA"/>
</dbReference>
<reference evidence="5" key="1">
    <citation type="submission" date="2013-09" db="EMBL/GenBank/DDBJ databases">
        <title>Corchorus olitorius genome sequencing.</title>
        <authorList>
            <person name="Alam M."/>
            <person name="Haque M.S."/>
            <person name="Islam M.S."/>
            <person name="Emdad E.M."/>
            <person name="Islam M.M."/>
            <person name="Ahmed B."/>
            <person name="Halim A."/>
            <person name="Hossen Q.M.M."/>
            <person name="Hossain M.Z."/>
            <person name="Ahmed R."/>
            <person name="Khan M.M."/>
            <person name="Islam R."/>
            <person name="Rashid M.M."/>
            <person name="Khan S.A."/>
            <person name="Rahman M.S."/>
            <person name="Alam M."/>
            <person name="Yahiya A.S."/>
            <person name="Khan M.S."/>
            <person name="Azam M.S."/>
            <person name="Haque T."/>
            <person name="Lashkar M.Z.H."/>
            <person name="Akhand A.I."/>
            <person name="Morshed G."/>
            <person name="Roy S."/>
            <person name="Uddin K.S."/>
            <person name="Rabeya T."/>
            <person name="Hossain A.S."/>
            <person name="Chowdhury A."/>
            <person name="Snigdha A.R."/>
            <person name="Mortoza M.S."/>
            <person name="Matin S.A."/>
            <person name="Hoque S.M.E."/>
            <person name="Islam M.K."/>
            <person name="Roy D.K."/>
            <person name="Haider R."/>
            <person name="Moosa M.M."/>
            <person name="Elias S.M."/>
            <person name="Hasan A.M."/>
            <person name="Jahan S."/>
            <person name="Shafiuddin M."/>
            <person name="Mahmood N."/>
            <person name="Shommy N.S."/>
        </authorList>
    </citation>
    <scope>NUCLEOTIDE SEQUENCE [LARGE SCALE GENOMIC DNA]</scope>
    <source>
        <strain evidence="5">cv. O-4</strain>
    </source>
</reference>
<organism evidence="4 5">
    <name type="scientific">Corchorus olitorius</name>
    <dbReference type="NCBI Taxonomy" id="93759"/>
    <lineage>
        <taxon>Eukaryota</taxon>
        <taxon>Viridiplantae</taxon>
        <taxon>Streptophyta</taxon>
        <taxon>Embryophyta</taxon>
        <taxon>Tracheophyta</taxon>
        <taxon>Spermatophyta</taxon>
        <taxon>Magnoliopsida</taxon>
        <taxon>eudicotyledons</taxon>
        <taxon>Gunneridae</taxon>
        <taxon>Pentapetalae</taxon>
        <taxon>rosids</taxon>
        <taxon>malvids</taxon>
        <taxon>Malvales</taxon>
        <taxon>Malvaceae</taxon>
        <taxon>Grewioideae</taxon>
        <taxon>Apeibeae</taxon>
        <taxon>Corchorus</taxon>
    </lineage>
</organism>
<dbReference type="Proteomes" id="UP000187203">
    <property type="component" value="Unassembled WGS sequence"/>
</dbReference>
<keyword evidence="1" id="KW-0407">Ion channel</keyword>
<evidence type="ECO:0000313" key="4">
    <source>
        <dbReference type="EMBL" id="OMO64767.1"/>
    </source>
</evidence>
<name>A0A1R3H362_9ROSI</name>
<keyword evidence="1" id="KW-0813">Transport</keyword>
<dbReference type="STRING" id="93759.A0A1R3H362"/>
<keyword evidence="3" id="KW-0812">Transmembrane</keyword>
<dbReference type="PROSITE" id="PS50096">
    <property type="entry name" value="IQ"/>
    <property type="match status" value="1"/>
</dbReference>
<sequence length="422" mass="47550">MSRKTPSMQSDMSRSKLGCKLNIYQAAKANNEVPSSCAANSMIIKIVIQLRYQLCIDVPHLRVTVDDITTPTFTHNFTMPLALLISPQPAMVVKRVSNMLSGINVEPLVRDFASPRIARSVLGMTKRHHSSQLPNFMMVAHIFTTKIDYIREAEFAKISGTIQQEGIGSSKGSGFSTERLNFSAFELPENLVEVIMKFGRVKFLRFQDYGSFSNRVRPSIDAVMGGLPRGFQKGSEKIRSLKTPISSIGQNLKTSTFVGEIIFAIFVSIVGLVLFSLLIGNMQKYLQSTGVRIEEMRVKRQDAEQWMSHRMLPEKLRERIRRFYSVQWQTWGASFIQAAWRRYCKRKLVKSLREAEDQLQDALAKESSSSSSPSLGATLYASTFAAKALRTLRHSQTTRLPQRLPPLFPQKPAEPDFSAEGN</sequence>
<protein>
    <submittedName>
        <fullName evidence="4">Cyclic nucleotide-gated ion channel 1-like protein</fullName>
    </submittedName>
</protein>
<gene>
    <name evidence="4" type="ORF">COLO4_31870</name>
</gene>
<dbReference type="Gene3D" id="1.10.287.630">
    <property type="entry name" value="Helix hairpin bin"/>
    <property type="match status" value="1"/>
</dbReference>
<keyword evidence="1" id="KW-0406">Ion transport</keyword>
<dbReference type="GO" id="GO:0034220">
    <property type="term" value="P:monoatomic ion transmembrane transport"/>
    <property type="evidence" value="ECO:0007669"/>
    <property type="project" value="UniProtKB-KW"/>
</dbReference>
<comment type="caution">
    <text evidence="4">The sequence shown here is derived from an EMBL/GenBank/DDBJ whole genome shotgun (WGS) entry which is preliminary data.</text>
</comment>
<accession>A0A1R3H362</accession>